<dbReference type="InterPro" id="IPR000073">
    <property type="entry name" value="AB_hydrolase_1"/>
</dbReference>
<dbReference type="SUPFAM" id="SSF53474">
    <property type="entry name" value="alpha/beta-Hydrolases"/>
    <property type="match status" value="1"/>
</dbReference>
<organism evidence="4 5">
    <name type="scientific">Rhizobium leguminosarum</name>
    <dbReference type="NCBI Taxonomy" id="384"/>
    <lineage>
        <taxon>Bacteria</taxon>
        <taxon>Pseudomonadati</taxon>
        <taxon>Pseudomonadota</taxon>
        <taxon>Alphaproteobacteria</taxon>
        <taxon>Hyphomicrobiales</taxon>
        <taxon>Rhizobiaceae</taxon>
        <taxon>Rhizobium/Agrobacterium group</taxon>
        <taxon>Rhizobium</taxon>
    </lineage>
</organism>
<evidence type="ECO:0000256" key="2">
    <source>
        <dbReference type="ARBA" id="ARBA00038115"/>
    </source>
</evidence>
<proteinExistence type="inferred from homology"/>
<dbReference type="Gene3D" id="3.40.50.1820">
    <property type="entry name" value="alpha/beta hydrolase"/>
    <property type="match status" value="1"/>
</dbReference>
<reference evidence="4 5" key="1">
    <citation type="submission" date="2017-11" db="EMBL/GenBank/DDBJ databases">
        <title>Complete genome of Rhizobium leguminosarum Norway, an ineffective micro-symbiont.</title>
        <authorList>
            <person name="Hoffrichter A."/>
            <person name="Liang J."/>
            <person name="Brachmann A."/>
            <person name="Marin M."/>
        </authorList>
    </citation>
    <scope>NUCLEOTIDE SEQUENCE [LARGE SCALE GENOMIC DNA]</scope>
    <source>
        <strain evidence="4 5">Norway</strain>
        <plasmid evidence="5">Plasmid prln1</plasmid>
    </source>
</reference>
<keyword evidence="4" id="KW-0614">Plasmid</keyword>
<feature type="domain" description="AB hydrolase-1" evidence="3">
    <location>
        <begin position="32"/>
        <end position="240"/>
    </location>
</feature>
<geneLocation type="plasmid" evidence="5">
    <name>prln1</name>
</geneLocation>
<dbReference type="InterPro" id="IPR029058">
    <property type="entry name" value="AB_hydrolase_fold"/>
</dbReference>
<name>A0A2K9ZCF7_RHILE</name>
<dbReference type="GO" id="GO:0052689">
    <property type="term" value="F:carboxylic ester hydrolase activity"/>
    <property type="evidence" value="ECO:0007669"/>
    <property type="project" value="UniProtKB-ARBA"/>
</dbReference>
<dbReference type="PANTHER" id="PTHR22946">
    <property type="entry name" value="DIENELACTONE HYDROLASE DOMAIN-CONTAINING PROTEIN-RELATED"/>
    <property type="match status" value="1"/>
</dbReference>
<dbReference type="RefSeq" id="WP_130773849.1">
    <property type="nucleotide sequence ID" value="NZ_CP025013.1"/>
</dbReference>
<dbReference type="AlphaFoldDB" id="A0A2K9ZCF7"/>
<dbReference type="PANTHER" id="PTHR22946:SF9">
    <property type="entry name" value="POLYKETIDE TRANSFERASE AF380"/>
    <property type="match status" value="1"/>
</dbReference>
<evidence type="ECO:0000256" key="1">
    <source>
        <dbReference type="ARBA" id="ARBA00022801"/>
    </source>
</evidence>
<evidence type="ECO:0000313" key="4">
    <source>
        <dbReference type="EMBL" id="AUW45880.1"/>
    </source>
</evidence>
<dbReference type="Pfam" id="PF12697">
    <property type="entry name" value="Abhydrolase_6"/>
    <property type="match status" value="1"/>
</dbReference>
<gene>
    <name evidence="4" type="ORF">CUJ84_pRLN1000415</name>
</gene>
<evidence type="ECO:0000259" key="3">
    <source>
        <dbReference type="Pfam" id="PF12697"/>
    </source>
</evidence>
<dbReference type="InterPro" id="IPR050261">
    <property type="entry name" value="FrsA_esterase"/>
</dbReference>
<comment type="similarity">
    <text evidence="2">Belongs to the AB hydrolase superfamily. FUS2 hydrolase family.</text>
</comment>
<evidence type="ECO:0000313" key="5">
    <source>
        <dbReference type="Proteomes" id="UP000238523"/>
    </source>
</evidence>
<protein>
    <recommendedName>
        <fullName evidence="3">AB hydrolase-1 domain-containing protein</fullName>
    </recommendedName>
</protein>
<sequence length="250" mass="27395">MADDNLLEFSDGTNKLYGRYHYPNSVRDCPLVVLLTGDGPNGSKSSTWPNLTKKLNDRGLATFLFDFSGLGNSPGVYRELTLSTGCLNFRGVMEFLKAGDHDHNRVGAIGSSYGGNVILLEGADYPAVKAIGLKSASAFLPEGYVAQYGAAEVDKWAREGFSEEIGLNYSAVLDSLMHNTFERASKIQAPVRFVHGTADSAVPIRHARDLVKLMPNATIHEIDGADHWYAEGDEWEQMADNLADFMKEKL</sequence>
<accession>A0A2K9ZCF7</accession>
<keyword evidence="1" id="KW-0378">Hydrolase</keyword>
<dbReference type="EMBL" id="CP025013">
    <property type="protein sequence ID" value="AUW45880.1"/>
    <property type="molecule type" value="Genomic_DNA"/>
</dbReference>
<dbReference type="Proteomes" id="UP000238523">
    <property type="component" value="Plasmid pRLN1"/>
</dbReference>